<keyword evidence="5" id="KW-0732">Signal</keyword>
<dbReference type="InterPro" id="IPR011013">
    <property type="entry name" value="Gal_mutarotase_sf_dom"/>
</dbReference>
<dbReference type="Gene3D" id="1.50.10.10">
    <property type="match status" value="1"/>
</dbReference>
<dbReference type="Gene3D" id="2.60.40.10">
    <property type="entry name" value="Immunoglobulins"/>
    <property type="match status" value="1"/>
</dbReference>
<feature type="compositionally biased region" description="Basic and acidic residues" evidence="4">
    <location>
        <begin position="831"/>
        <end position="841"/>
    </location>
</feature>
<feature type="region of interest" description="Disordered" evidence="4">
    <location>
        <begin position="739"/>
        <end position="762"/>
    </location>
</feature>
<evidence type="ECO:0000256" key="1">
    <source>
        <dbReference type="ARBA" id="ARBA00006188"/>
    </source>
</evidence>
<evidence type="ECO:0000256" key="5">
    <source>
        <dbReference type="SAM" id="SignalP"/>
    </source>
</evidence>
<dbReference type="GO" id="GO:0004339">
    <property type="term" value="F:glucan 1,4-alpha-glucosidase activity"/>
    <property type="evidence" value="ECO:0007669"/>
    <property type="project" value="UniProtKB-EC"/>
</dbReference>
<dbReference type="PANTHER" id="PTHR31616">
    <property type="entry name" value="TREHALASE"/>
    <property type="match status" value="1"/>
</dbReference>
<dbReference type="Pfam" id="PF09136">
    <property type="entry name" value="Glucodextran_B"/>
    <property type="match status" value="1"/>
</dbReference>
<dbReference type="EC" id="3.2.1.3" evidence="9"/>
<dbReference type="CDD" id="cd07430">
    <property type="entry name" value="GH15_N"/>
    <property type="match status" value="1"/>
</dbReference>
<dbReference type="PROSITE" id="PS00820">
    <property type="entry name" value="GLUCOAMYLASE"/>
    <property type="match status" value="1"/>
</dbReference>
<keyword evidence="2 9" id="KW-0378">Hydrolase</keyword>
<feature type="region of interest" description="Disordered" evidence="4">
    <location>
        <begin position="823"/>
        <end position="843"/>
    </location>
</feature>
<dbReference type="InterPro" id="IPR046966">
    <property type="entry name" value="Glucoamylase_active_site"/>
</dbReference>
<dbReference type="Pfam" id="PF00723">
    <property type="entry name" value="Glyco_hydro_15"/>
    <property type="match status" value="1"/>
</dbReference>
<accession>A0A6J4L2A8</accession>
<sequence length="1077" mass="115116">MTDHTAQRRPVDARSRTRASRLLAAAALPLVLGAASAPAAAVPSTGTSTARAGEAPGGPGVSSRWTTGAKNGLGTSAGTGSKVWFTLTGGMMSEVYYPGVDVANVKSLQVVVSDGSTFTDVEGTDTVQRVQLRDRRSLSYRQVNTDVEGRYRVVKTYLTDPDRASVVVKVEVVSLDGGDYRAYLLYDPHLANSGRHDTGRTVDGRLVATDTSGERPVASALAARPRFRATSSGFDGTSDGLTDLRDDHALDWRHDSATNGNVVQVAELRRDRDGRSTSVVALSFGRGPEHALDKARASLGTAWGSLRRDYRAGWHRYLDRLSPAPRSVADSTRLATQYDVALMTLRAHEDKTYRGANIASLTVPWGEAVDADEPGVGGYHLVWARDLYQVATAQLAAGDEAAADRSLDYLFDVQQNEDGSFPQNTLLDGTPYFGSLQLDEVALPIVLARQLRRFDRETWDHVRRAADFLVAHGPVTPQERWEEEGGYSPSTIAAEIAGLVSAADLARRQGDEAARALYLATADDWRSRVKEWTVTTTGLLGDQRYFLRVDGNGDPDDGQLLEINNGGGTHDERAVVDAGFLELVRLGVLPADDPDVTGSLPEVDATIGKQTPNGFLFYRYNHDGYGENADGSPYDGTGVGRLWPLLTGERGEYALAAGRSARSHLETMARTGNDGFLIPEQVWDQPDAHGFRLGEGTGSATPLAWSMAQFVRLAASIDAGRPVERPEVVARRYAAARPAGPDLELTSPTADQTTAADSVEVSGTTDGRKAYVHVGGRTLRLALDEDGDFSRQVSLGLGQTRITVAAVGADGGTTLLQRTVTSTNLGTPLGSKDDPAGDDHGPGSYVYPTNDAFVDGAFDLTRLGVYEADDTVNLALTIDGELTNPWGGDQISVQRFDVYVRPGGVTSAGTVAARTGTHADLAAPYSFVVTADGFSGSAIRDADDRVVAQATLTAIPDLHQLVVSVPRSAFSGVNLGSARYVVTAMSHASTDEGAGEIRPVYSLDFWESTAGTDQSWIQEYRFGGGAGEWSGDNPTRDTDTSDPNVLDLLVPDGSDQSEVLDWTADDPVVLPYVDLTD</sequence>
<reference evidence="9" key="1">
    <citation type="submission" date="2020-02" db="EMBL/GenBank/DDBJ databases">
        <authorList>
            <person name="Meier V. D."/>
        </authorList>
    </citation>
    <scope>NUCLEOTIDE SEQUENCE</scope>
    <source>
        <strain evidence="9">AVDCRST_MAG24</strain>
    </source>
</reference>
<evidence type="ECO:0000259" key="7">
    <source>
        <dbReference type="Pfam" id="PF09137"/>
    </source>
</evidence>
<dbReference type="InterPro" id="IPR011613">
    <property type="entry name" value="GH15-like"/>
</dbReference>
<dbReference type="AlphaFoldDB" id="A0A6J4L2A8"/>
<dbReference type="SUPFAM" id="SSF48208">
    <property type="entry name" value="Six-hairpin glycosidases"/>
    <property type="match status" value="1"/>
</dbReference>
<feature type="domain" description="Glucodextranase N-terminal" evidence="7">
    <location>
        <begin position="55"/>
        <end position="318"/>
    </location>
</feature>
<dbReference type="PANTHER" id="PTHR31616:SF0">
    <property type="entry name" value="GLUCAN 1,4-ALPHA-GLUCOSIDASE"/>
    <property type="match status" value="1"/>
</dbReference>
<dbReference type="Pfam" id="PF09137">
    <property type="entry name" value="Glucodextran_N"/>
    <property type="match status" value="1"/>
</dbReference>
<protein>
    <submittedName>
        <fullName evidence="9">GH15</fullName>
        <ecNumber evidence="9">3.2.1.3</ecNumber>
    </submittedName>
</protein>
<evidence type="ECO:0000256" key="2">
    <source>
        <dbReference type="ARBA" id="ARBA00022801"/>
    </source>
</evidence>
<dbReference type="NCBIfam" id="TIGR01535">
    <property type="entry name" value="glucan_glucosid"/>
    <property type="match status" value="1"/>
</dbReference>
<feature type="region of interest" description="Disordered" evidence="4">
    <location>
        <begin position="41"/>
        <end position="74"/>
    </location>
</feature>
<dbReference type="Gene3D" id="2.60.40.1190">
    <property type="match status" value="1"/>
</dbReference>
<dbReference type="InterPro" id="IPR014718">
    <property type="entry name" value="GH-type_carb-bd"/>
</dbReference>
<feature type="domain" description="Glucodextranase-like C-terminal" evidence="8">
    <location>
        <begin position="833"/>
        <end position="1061"/>
    </location>
</feature>
<dbReference type="InterPro" id="IPR019248">
    <property type="entry name" value="Glucodextran_C"/>
</dbReference>
<name>A0A6J4L2A8_9ACTN</name>
<keyword evidence="3 9" id="KW-0326">Glycosidase</keyword>
<dbReference type="SUPFAM" id="SSF49344">
    <property type="entry name" value="CBD9-like"/>
    <property type="match status" value="1"/>
</dbReference>
<organism evidence="9">
    <name type="scientific">uncultured Nocardioidaceae bacterium</name>
    <dbReference type="NCBI Taxonomy" id="253824"/>
    <lineage>
        <taxon>Bacteria</taxon>
        <taxon>Bacillati</taxon>
        <taxon>Actinomycetota</taxon>
        <taxon>Actinomycetes</taxon>
        <taxon>Propionibacteriales</taxon>
        <taxon>Nocardioidaceae</taxon>
        <taxon>environmental samples</taxon>
    </lineage>
</organism>
<dbReference type="InterPro" id="IPR014756">
    <property type="entry name" value="Ig_E-set"/>
</dbReference>
<dbReference type="GO" id="GO:0005975">
    <property type="term" value="P:carbohydrate metabolic process"/>
    <property type="evidence" value="ECO:0007669"/>
    <property type="project" value="InterPro"/>
</dbReference>
<feature type="domain" description="GH15-like" evidence="6">
    <location>
        <begin position="417"/>
        <end position="714"/>
    </location>
</feature>
<dbReference type="GO" id="GO:0016757">
    <property type="term" value="F:glycosyltransferase activity"/>
    <property type="evidence" value="ECO:0007669"/>
    <property type="project" value="UniProtKB-ARBA"/>
</dbReference>
<gene>
    <name evidence="9" type="ORF">AVDCRST_MAG24-318</name>
</gene>
<evidence type="ECO:0000259" key="6">
    <source>
        <dbReference type="Pfam" id="PF00723"/>
    </source>
</evidence>
<feature type="signal peptide" evidence="5">
    <location>
        <begin position="1"/>
        <end position="41"/>
    </location>
</feature>
<dbReference type="SUPFAM" id="SSF81296">
    <property type="entry name" value="E set domains"/>
    <property type="match status" value="1"/>
</dbReference>
<feature type="compositionally biased region" description="Polar residues" evidence="4">
    <location>
        <begin position="63"/>
        <end position="74"/>
    </location>
</feature>
<dbReference type="GO" id="GO:0030246">
    <property type="term" value="F:carbohydrate binding"/>
    <property type="evidence" value="ECO:0007669"/>
    <property type="project" value="InterPro"/>
</dbReference>
<dbReference type="InterPro" id="IPR006425">
    <property type="entry name" value="Glucoamylase_bac"/>
</dbReference>
<feature type="chain" id="PRO_5039655205" evidence="5">
    <location>
        <begin position="42"/>
        <end position="1077"/>
    </location>
</feature>
<dbReference type="EMBL" id="CADCUF010000041">
    <property type="protein sequence ID" value="CAA9320527.1"/>
    <property type="molecule type" value="Genomic_DNA"/>
</dbReference>
<evidence type="ECO:0000256" key="3">
    <source>
        <dbReference type="ARBA" id="ARBA00023295"/>
    </source>
</evidence>
<dbReference type="InterPro" id="IPR013783">
    <property type="entry name" value="Ig-like_fold"/>
</dbReference>
<dbReference type="Pfam" id="PF09985">
    <property type="entry name" value="Glucodextran_C"/>
    <property type="match status" value="1"/>
</dbReference>
<dbReference type="Gene3D" id="2.70.98.10">
    <property type="match status" value="1"/>
</dbReference>
<evidence type="ECO:0000259" key="8">
    <source>
        <dbReference type="Pfam" id="PF09985"/>
    </source>
</evidence>
<proteinExistence type="inferred from homology"/>
<comment type="similarity">
    <text evidence="1">Belongs to the glycosyl hydrolase 15 family.</text>
</comment>
<dbReference type="InterPro" id="IPR012341">
    <property type="entry name" value="6hp_glycosidase-like_sf"/>
</dbReference>
<feature type="compositionally biased region" description="Low complexity" evidence="4">
    <location>
        <begin position="41"/>
        <end position="50"/>
    </location>
</feature>
<dbReference type="SUPFAM" id="SSF74650">
    <property type="entry name" value="Galactose mutarotase-like"/>
    <property type="match status" value="1"/>
</dbReference>
<feature type="compositionally biased region" description="Polar residues" evidence="4">
    <location>
        <begin position="746"/>
        <end position="762"/>
    </location>
</feature>
<dbReference type="InterPro" id="IPR015220">
    <property type="entry name" value="Glucodextranase_N"/>
</dbReference>
<dbReference type="InterPro" id="IPR008928">
    <property type="entry name" value="6-hairpin_glycosidase_sf"/>
</dbReference>
<evidence type="ECO:0000256" key="4">
    <source>
        <dbReference type="SAM" id="MobiDB-lite"/>
    </source>
</evidence>
<evidence type="ECO:0000313" key="9">
    <source>
        <dbReference type="EMBL" id="CAA9320527.1"/>
    </source>
</evidence>